<reference evidence="3" key="1">
    <citation type="submission" date="2019-08" db="EMBL/GenBank/DDBJ databases">
        <authorList>
            <person name="Kucharzyk K."/>
            <person name="Murdoch R.W."/>
            <person name="Higgins S."/>
            <person name="Loffler F."/>
        </authorList>
    </citation>
    <scope>NUCLEOTIDE SEQUENCE</scope>
</reference>
<comment type="caution">
    <text evidence="3">The sequence shown here is derived from an EMBL/GenBank/DDBJ whole genome shotgun (WGS) entry which is preliminary data.</text>
</comment>
<name>A0A645ERW9_9ZZZZ</name>
<dbReference type="SUPFAM" id="SSF53335">
    <property type="entry name" value="S-adenosyl-L-methionine-dependent methyltransferases"/>
    <property type="match status" value="1"/>
</dbReference>
<dbReference type="PANTHER" id="PTHR43542">
    <property type="entry name" value="METHYLTRANSFERASE"/>
    <property type="match status" value="1"/>
</dbReference>
<dbReference type="PANTHER" id="PTHR43542:SF1">
    <property type="entry name" value="METHYLTRANSFERASE"/>
    <property type="match status" value="1"/>
</dbReference>
<dbReference type="EMBL" id="VSSQ01050128">
    <property type="protein sequence ID" value="MPN04196.1"/>
    <property type="molecule type" value="Genomic_DNA"/>
</dbReference>
<dbReference type="GO" id="GO:0003676">
    <property type="term" value="F:nucleic acid binding"/>
    <property type="evidence" value="ECO:0007669"/>
    <property type="project" value="InterPro"/>
</dbReference>
<evidence type="ECO:0000313" key="3">
    <source>
        <dbReference type="EMBL" id="MPN04196.1"/>
    </source>
</evidence>
<keyword evidence="1" id="KW-0489">Methyltransferase</keyword>
<dbReference type="InterPro" id="IPR002052">
    <property type="entry name" value="DNA_methylase_N6_adenine_CS"/>
</dbReference>
<evidence type="ECO:0008006" key="4">
    <source>
        <dbReference type="Google" id="ProtNLM"/>
    </source>
</evidence>
<protein>
    <recommendedName>
        <fullName evidence="4">Ribosomal RNA small subunit methyltransferase D</fullName>
    </recommendedName>
</protein>
<dbReference type="GO" id="GO:0008168">
    <property type="term" value="F:methyltransferase activity"/>
    <property type="evidence" value="ECO:0007669"/>
    <property type="project" value="UniProtKB-KW"/>
</dbReference>
<dbReference type="InterPro" id="IPR029063">
    <property type="entry name" value="SAM-dependent_MTases_sf"/>
</dbReference>
<dbReference type="PROSITE" id="PS00092">
    <property type="entry name" value="N6_MTASE"/>
    <property type="match status" value="1"/>
</dbReference>
<accession>A0A645ERW9</accession>
<sequence length="115" mass="13078">MIKENLTACGWQLSPSLRLQQQDALSWLQAGSRRDMQGAEEYDIILADPPYQKGYEEEILALLSRGELLCPRGILVLESAARQELPERQGKLYLNKSKVYGDTKISYYVISEPTE</sequence>
<organism evidence="3">
    <name type="scientific">bioreactor metagenome</name>
    <dbReference type="NCBI Taxonomy" id="1076179"/>
    <lineage>
        <taxon>unclassified sequences</taxon>
        <taxon>metagenomes</taxon>
        <taxon>ecological metagenomes</taxon>
    </lineage>
</organism>
<dbReference type="InterPro" id="IPR004398">
    <property type="entry name" value="RNA_MeTrfase_RsmD"/>
</dbReference>
<dbReference type="Gene3D" id="3.40.50.150">
    <property type="entry name" value="Vaccinia Virus protein VP39"/>
    <property type="match status" value="1"/>
</dbReference>
<proteinExistence type="predicted"/>
<dbReference type="Pfam" id="PF03602">
    <property type="entry name" value="Cons_hypoth95"/>
    <property type="match status" value="1"/>
</dbReference>
<evidence type="ECO:0000256" key="1">
    <source>
        <dbReference type="ARBA" id="ARBA00022603"/>
    </source>
</evidence>
<gene>
    <name evidence="3" type="ORF">SDC9_151432</name>
</gene>
<dbReference type="AlphaFoldDB" id="A0A645ERW9"/>
<evidence type="ECO:0000256" key="2">
    <source>
        <dbReference type="ARBA" id="ARBA00022679"/>
    </source>
</evidence>
<keyword evidence="2" id="KW-0808">Transferase</keyword>
<dbReference type="GO" id="GO:0031167">
    <property type="term" value="P:rRNA methylation"/>
    <property type="evidence" value="ECO:0007669"/>
    <property type="project" value="InterPro"/>
</dbReference>